<evidence type="ECO:0000313" key="2">
    <source>
        <dbReference type="Proteomes" id="UP000071641"/>
    </source>
</evidence>
<organism evidence="1 2">
    <name type="scientific">Grimontia celer</name>
    <dbReference type="NCBI Taxonomy" id="1796497"/>
    <lineage>
        <taxon>Bacteria</taxon>
        <taxon>Pseudomonadati</taxon>
        <taxon>Pseudomonadota</taxon>
        <taxon>Gammaproteobacteria</taxon>
        <taxon>Vibrionales</taxon>
        <taxon>Vibrionaceae</taxon>
        <taxon>Grimontia</taxon>
    </lineage>
</organism>
<accession>A0A128F7V6</accession>
<evidence type="ECO:0008006" key="3">
    <source>
        <dbReference type="Google" id="ProtNLM"/>
    </source>
</evidence>
<gene>
    <name evidence="1" type="ORF">GCE9029_03507</name>
</gene>
<protein>
    <recommendedName>
        <fullName evidence="3">PqqD family protein</fullName>
    </recommendedName>
</protein>
<evidence type="ECO:0000313" key="1">
    <source>
        <dbReference type="EMBL" id="CZF82893.1"/>
    </source>
</evidence>
<dbReference type="AlphaFoldDB" id="A0A128F7V6"/>
<dbReference type="OrthoDB" id="5918386at2"/>
<dbReference type="RefSeq" id="WP_062665151.1">
    <property type="nucleotide sequence ID" value="NZ_FIZX01000002.1"/>
</dbReference>
<dbReference type="Proteomes" id="UP000071641">
    <property type="component" value="Unassembled WGS sequence"/>
</dbReference>
<name>A0A128F7V6_9GAMM</name>
<proteinExistence type="predicted"/>
<keyword evidence="2" id="KW-1185">Reference proteome</keyword>
<sequence length="104" mass="11389">MRMTELIDNNLVLKADVEVCLADGFSLDICSYESGDQMVLFSPANGDVMVCDSATSVFLSLLEKNLPLGAALSALSVCEPEYARNLLRELERMEIISLAGVRWS</sequence>
<reference evidence="2" key="1">
    <citation type="submission" date="2016-02" db="EMBL/GenBank/DDBJ databases">
        <authorList>
            <person name="Rodrigo-Torres Lidia"/>
            <person name="Arahal R.David."/>
        </authorList>
    </citation>
    <scope>NUCLEOTIDE SEQUENCE [LARGE SCALE GENOMIC DNA]</scope>
    <source>
        <strain evidence="2">CECT 9029</strain>
    </source>
</reference>
<dbReference type="EMBL" id="FIZX01000002">
    <property type="protein sequence ID" value="CZF82893.1"/>
    <property type="molecule type" value="Genomic_DNA"/>
</dbReference>